<evidence type="ECO:0000256" key="1">
    <source>
        <dbReference type="SAM" id="MobiDB-lite"/>
    </source>
</evidence>
<protein>
    <recommendedName>
        <fullName evidence="5">ATP-binding protein</fullName>
    </recommendedName>
</protein>
<comment type="caution">
    <text evidence="3">The sequence shown here is derived from an EMBL/GenBank/DDBJ whole genome shotgun (WGS) entry which is preliminary data.</text>
</comment>
<dbReference type="AlphaFoldDB" id="A0A949JI48"/>
<evidence type="ECO:0000313" key="4">
    <source>
        <dbReference type="Proteomes" id="UP000694501"/>
    </source>
</evidence>
<evidence type="ECO:0008006" key="5">
    <source>
        <dbReference type="Google" id="ProtNLM"/>
    </source>
</evidence>
<gene>
    <name evidence="3" type="ORF">JGS22_003410</name>
</gene>
<feature type="chain" id="PRO_5036752805" description="ATP-binding protein" evidence="2">
    <location>
        <begin position="29"/>
        <end position="116"/>
    </location>
</feature>
<dbReference type="Proteomes" id="UP000694501">
    <property type="component" value="Unassembled WGS sequence"/>
</dbReference>
<evidence type="ECO:0000256" key="2">
    <source>
        <dbReference type="SAM" id="SignalP"/>
    </source>
</evidence>
<evidence type="ECO:0000313" key="3">
    <source>
        <dbReference type="EMBL" id="MBU7596709.1"/>
    </source>
</evidence>
<sequence length="116" mass="11142">MKQGTIKTLGVAAVGAAMAVGSAGAASAAPQEMPASHPAADFAQSTAEKVAELQGQDQQGQLGTAGQLLGGLPVAEKLPVAGDLAKGGVSGDAVDTDLVGGGLPVDTLPVQDLGLL</sequence>
<keyword evidence="2" id="KW-0732">Signal</keyword>
<dbReference type="EMBL" id="JAELVF020000001">
    <property type="protein sequence ID" value="MBU7596709.1"/>
    <property type="molecule type" value="Genomic_DNA"/>
</dbReference>
<reference evidence="3" key="1">
    <citation type="submission" date="2021-06" db="EMBL/GenBank/DDBJ databases">
        <title>Sequencing of actinobacteria type strains.</title>
        <authorList>
            <person name="Nguyen G.-S."/>
            <person name="Wentzel A."/>
        </authorList>
    </citation>
    <scope>NUCLEOTIDE SEQUENCE</scope>
    <source>
        <strain evidence="3">P38-E01</strain>
    </source>
</reference>
<name>A0A949JI48_9ACTN</name>
<organism evidence="3 4">
    <name type="scientific">Streptomyces tardus</name>
    <dbReference type="NCBI Taxonomy" id="2780544"/>
    <lineage>
        <taxon>Bacteria</taxon>
        <taxon>Bacillati</taxon>
        <taxon>Actinomycetota</taxon>
        <taxon>Actinomycetes</taxon>
        <taxon>Kitasatosporales</taxon>
        <taxon>Streptomycetaceae</taxon>
        <taxon>Streptomyces</taxon>
    </lineage>
</organism>
<feature type="signal peptide" evidence="2">
    <location>
        <begin position="1"/>
        <end position="28"/>
    </location>
</feature>
<accession>A0A949JI48</accession>
<feature type="compositionally biased region" description="Low complexity" evidence="1">
    <location>
        <begin position="53"/>
        <end position="65"/>
    </location>
</feature>
<feature type="region of interest" description="Disordered" evidence="1">
    <location>
        <begin position="25"/>
        <end position="65"/>
    </location>
</feature>
<keyword evidence="4" id="KW-1185">Reference proteome</keyword>
<proteinExistence type="predicted"/>
<dbReference type="RefSeq" id="WP_211040401.1">
    <property type="nucleotide sequence ID" value="NZ_JAELVF020000001.1"/>
</dbReference>